<comment type="caution">
    <text evidence="3">The sequence shown here is derived from an EMBL/GenBank/DDBJ whole genome shotgun (WGS) entry which is preliminary data.</text>
</comment>
<dbReference type="EMBL" id="CAXKWB010004476">
    <property type="protein sequence ID" value="CAL4073811.1"/>
    <property type="molecule type" value="Genomic_DNA"/>
</dbReference>
<gene>
    <name evidence="3" type="ORF">MNOR_LOCUS9298</name>
</gene>
<proteinExistence type="predicted"/>
<dbReference type="AlphaFoldDB" id="A0AAV2QBJ3"/>
<evidence type="ECO:0000256" key="1">
    <source>
        <dbReference type="SAM" id="Coils"/>
    </source>
</evidence>
<feature type="non-terminal residue" evidence="3">
    <location>
        <position position="337"/>
    </location>
</feature>
<keyword evidence="2" id="KW-0472">Membrane</keyword>
<protein>
    <submittedName>
        <fullName evidence="3">Uncharacterized protein</fullName>
    </submittedName>
</protein>
<feature type="coiled-coil region" evidence="1">
    <location>
        <begin position="306"/>
        <end position="333"/>
    </location>
</feature>
<evidence type="ECO:0000313" key="4">
    <source>
        <dbReference type="Proteomes" id="UP001497623"/>
    </source>
</evidence>
<feature type="transmembrane region" description="Helical" evidence="2">
    <location>
        <begin position="12"/>
        <end position="36"/>
    </location>
</feature>
<dbReference type="SUPFAM" id="SSF58104">
    <property type="entry name" value="Methyl-accepting chemotaxis protein (MCP) signaling domain"/>
    <property type="match status" value="1"/>
</dbReference>
<keyword evidence="2" id="KW-1133">Transmembrane helix</keyword>
<name>A0AAV2QBJ3_MEGNR</name>
<sequence length="337" mass="37634">MNSTIDERLKTLYTKAIFTVGTWILVRICSILLAGVPVADKFVGLSQGEKKRLGFDQHQIRTIESKISLNTMDISLLSKIITAFGNLPDGNLKSYLKELKDLRNELAHEGHILVLTKKTMRIRLTKLNMLYSSILQELKSHADPTSIPLIDQDIYDVKVKLGELEKSLDEHIAEKTVSLVNATSKSIAQTNTSIKQITDSLTLLEASTSKITKVGQTAEQAHETLDESSSKLKEIIQTAEQAHETLDESSSKLKEMIQMADKAHETLETNSSVLTSVVSKIDQDHQTLTAVVEHADQSTAKLVEAATSINKEFQELLKQRQEVELQMKRLEQQKLSS</sequence>
<keyword evidence="2" id="KW-0812">Transmembrane</keyword>
<organism evidence="3 4">
    <name type="scientific">Meganyctiphanes norvegica</name>
    <name type="common">Northern krill</name>
    <name type="synonym">Thysanopoda norvegica</name>
    <dbReference type="NCBI Taxonomy" id="48144"/>
    <lineage>
        <taxon>Eukaryota</taxon>
        <taxon>Metazoa</taxon>
        <taxon>Ecdysozoa</taxon>
        <taxon>Arthropoda</taxon>
        <taxon>Crustacea</taxon>
        <taxon>Multicrustacea</taxon>
        <taxon>Malacostraca</taxon>
        <taxon>Eumalacostraca</taxon>
        <taxon>Eucarida</taxon>
        <taxon>Euphausiacea</taxon>
        <taxon>Euphausiidae</taxon>
        <taxon>Meganyctiphanes</taxon>
    </lineage>
</organism>
<reference evidence="3 4" key="1">
    <citation type="submission" date="2024-05" db="EMBL/GenBank/DDBJ databases">
        <authorList>
            <person name="Wallberg A."/>
        </authorList>
    </citation>
    <scope>NUCLEOTIDE SEQUENCE [LARGE SCALE GENOMIC DNA]</scope>
</reference>
<keyword evidence="1" id="KW-0175">Coiled coil</keyword>
<dbReference type="Proteomes" id="UP001497623">
    <property type="component" value="Unassembled WGS sequence"/>
</dbReference>
<keyword evidence="4" id="KW-1185">Reference proteome</keyword>
<evidence type="ECO:0000313" key="3">
    <source>
        <dbReference type="EMBL" id="CAL4073811.1"/>
    </source>
</evidence>
<accession>A0AAV2QBJ3</accession>
<evidence type="ECO:0000256" key="2">
    <source>
        <dbReference type="SAM" id="Phobius"/>
    </source>
</evidence>